<evidence type="ECO:0000313" key="6">
    <source>
        <dbReference type="EMBL" id="OAF70330.1"/>
    </source>
</evidence>
<dbReference type="SMART" id="SM00194">
    <property type="entry name" value="PTPc"/>
    <property type="match status" value="1"/>
</dbReference>
<dbReference type="GO" id="GO:0004725">
    <property type="term" value="F:protein tyrosine phosphatase activity"/>
    <property type="evidence" value="ECO:0007669"/>
    <property type="project" value="InterPro"/>
</dbReference>
<evidence type="ECO:0000259" key="4">
    <source>
        <dbReference type="PROSITE" id="PS50055"/>
    </source>
</evidence>
<gene>
    <name evidence="6" type="ORF">A3Q56_01967</name>
</gene>
<dbReference type="InterPro" id="IPR003595">
    <property type="entry name" value="Tyr_Pase_cat"/>
</dbReference>
<dbReference type="InterPro" id="IPR029021">
    <property type="entry name" value="Prot-tyrosine_phosphatase-like"/>
</dbReference>
<dbReference type="PROSITE" id="PS50056">
    <property type="entry name" value="TYR_PHOSPHATASE_2"/>
    <property type="match status" value="1"/>
</dbReference>
<dbReference type="PRINTS" id="PR00700">
    <property type="entry name" value="PRTYPHPHTASE"/>
</dbReference>
<keyword evidence="7" id="KW-1185">Reference proteome</keyword>
<accession>A0A177B871</accession>
<keyword evidence="3" id="KW-0325">Glycoprotein</keyword>
<dbReference type="GO" id="GO:0016020">
    <property type="term" value="C:membrane"/>
    <property type="evidence" value="ECO:0007669"/>
    <property type="project" value="UniProtKB-SubCell"/>
</dbReference>
<dbReference type="PANTHER" id="PTHR46957">
    <property type="entry name" value="CYTOKINE RECEPTOR"/>
    <property type="match status" value="1"/>
</dbReference>
<organism evidence="6 7">
    <name type="scientific">Intoshia linei</name>
    <dbReference type="NCBI Taxonomy" id="1819745"/>
    <lineage>
        <taxon>Eukaryota</taxon>
        <taxon>Metazoa</taxon>
        <taxon>Spiralia</taxon>
        <taxon>Lophotrochozoa</taxon>
        <taxon>Mesozoa</taxon>
        <taxon>Orthonectida</taxon>
        <taxon>Rhopaluridae</taxon>
        <taxon>Intoshia</taxon>
    </lineage>
</organism>
<feature type="domain" description="Tyrosine specific protein phosphatases" evidence="5">
    <location>
        <begin position="87"/>
        <end position="161"/>
    </location>
</feature>
<keyword evidence="2" id="KW-0472">Membrane</keyword>
<name>A0A177B871_9BILA</name>
<dbReference type="Gene3D" id="3.90.190.10">
    <property type="entry name" value="Protein tyrosine phosphatase superfamily"/>
    <property type="match status" value="1"/>
</dbReference>
<dbReference type="PANTHER" id="PTHR46957:SF3">
    <property type="entry name" value="CYTOKINE RECEPTOR"/>
    <property type="match status" value="1"/>
</dbReference>
<sequence>MIWEVDTKSIVMLTKYSEKGRQCCEQYYPIDDETITSDDISITVVDKTIYNDYTVSELKLLRGEEERRIKHFFYSCWPDFGIPKECKSLIEFIDIFREKMSYDTAPHVVHCRAGVGRSGAFIALDRSLQQVKKLNKVNIFGIVSELRYNRVSMVQTEHQYICIHECVLDVINKKLKTEQIKSLPYQLLEDAEVPLDNDADSVKPEYVNQTY</sequence>
<reference evidence="6 7" key="1">
    <citation type="submission" date="2016-04" db="EMBL/GenBank/DDBJ databases">
        <title>The genome of Intoshia linei affirms orthonectids as highly simplified spiralians.</title>
        <authorList>
            <person name="Mikhailov K.V."/>
            <person name="Slusarev G.S."/>
            <person name="Nikitin M.A."/>
            <person name="Logacheva M.D."/>
            <person name="Penin A."/>
            <person name="Aleoshin V."/>
            <person name="Panchin Y.V."/>
        </authorList>
    </citation>
    <scope>NUCLEOTIDE SEQUENCE [LARGE SCALE GENOMIC DNA]</scope>
    <source>
        <strain evidence="6">Intl2013</strain>
        <tissue evidence="6">Whole animal</tissue>
    </source>
</reference>
<keyword evidence="2" id="KW-1133">Transmembrane helix</keyword>
<dbReference type="SMART" id="SM00404">
    <property type="entry name" value="PTPc_motif"/>
    <property type="match status" value="1"/>
</dbReference>
<dbReference type="InterPro" id="IPR000242">
    <property type="entry name" value="PTP_cat"/>
</dbReference>
<dbReference type="AlphaFoldDB" id="A0A177B871"/>
<dbReference type="PROSITE" id="PS00383">
    <property type="entry name" value="TYR_PHOSPHATASE_1"/>
    <property type="match status" value="1"/>
</dbReference>
<evidence type="ECO:0000256" key="2">
    <source>
        <dbReference type="ARBA" id="ARBA00022989"/>
    </source>
</evidence>
<keyword evidence="1" id="KW-0812">Transmembrane</keyword>
<dbReference type="Pfam" id="PF00102">
    <property type="entry name" value="Y_phosphatase"/>
    <property type="match status" value="1"/>
</dbReference>
<evidence type="ECO:0000313" key="7">
    <source>
        <dbReference type="Proteomes" id="UP000078046"/>
    </source>
</evidence>
<dbReference type="SUPFAM" id="SSF52799">
    <property type="entry name" value="(Phosphotyrosine protein) phosphatases II"/>
    <property type="match status" value="1"/>
</dbReference>
<dbReference type="InterPro" id="IPR050713">
    <property type="entry name" value="RTP_Phos/Ushers"/>
</dbReference>
<proteinExistence type="predicted"/>
<protein>
    <submittedName>
        <fullName evidence="6">Uncharacterized protein</fullName>
    </submittedName>
</protein>
<dbReference type="Proteomes" id="UP000078046">
    <property type="component" value="Unassembled WGS sequence"/>
</dbReference>
<dbReference type="OrthoDB" id="6277409at2759"/>
<comment type="caution">
    <text evidence="6">The sequence shown here is derived from an EMBL/GenBank/DDBJ whole genome shotgun (WGS) entry which is preliminary data.</text>
</comment>
<evidence type="ECO:0000256" key="3">
    <source>
        <dbReference type="ARBA" id="ARBA00023180"/>
    </source>
</evidence>
<dbReference type="InterPro" id="IPR000387">
    <property type="entry name" value="Tyr_Pase_dom"/>
</dbReference>
<feature type="domain" description="Tyrosine-protein phosphatase" evidence="4">
    <location>
        <begin position="1"/>
        <end position="170"/>
    </location>
</feature>
<evidence type="ECO:0000259" key="5">
    <source>
        <dbReference type="PROSITE" id="PS50056"/>
    </source>
</evidence>
<dbReference type="EMBL" id="LWCA01000160">
    <property type="protein sequence ID" value="OAF70330.1"/>
    <property type="molecule type" value="Genomic_DNA"/>
</dbReference>
<dbReference type="InterPro" id="IPR016130">
    <property type="entry name" value="Tyr_Pase_AS"/>
</dbReference>
<dbReference type="PROSITE" id="PS50055">
    <property type="entry name" value="TYR_PHOSPHATASE_PTP"/>
    <property type="match status" value="1"/>
</dbReference>
<evidence type="ECO:0000256" key="1">
    <source>
        <dbReference type="ARBA" id="ARBA00022692"/>
    </source>
</evidence>